<dbReference type="EMBL" id="DF973979">
    <property type="protein sequence ID" value="GAU43529.1"/>
    <property type="molecule type" value="Genomic_DNA"/>
</dbReference>
<name>A0A2Z6PEV6_TRISU</name>
<dbReference type="PANTHER" id="PTHR11165">
    <property type="entry name" value="SKP1"/>
    <property type="match status" value="1"/>
</dbReference>
<comment type="function">
    <text evidence="4">Involved in ubiquitination and subsequent proteasomal degradation of target proteins. Together with CUL1, RBX1 and a F-box protein, it forms a SCF E3 ubiquitin ligase complex. The functional specificity of this complex depends on the type of F-box protein. In the SCF complex, it serves as an adapter that links the F-box protein to CUL1.</text>
</comment>
<evidence type="ECO:0000256" key="3">
    <source>
        <dbReference type="ARBA" id="ARBA00022786"/>
    </source>
</evidence>
<dbReference type="InterPro" id="IPR001232">
    <property type="entry name" value="SKP1-like"/>
</dbReference>
<evidence type="ECO:0000256" key="4">
    <source>
        <dbReference type="PIRNR" id="PIRNR028729"/>
    </source>
</evidence>
<dbReference type="SUPFAM" id="SSF81382">
    <property type="entry name" value="Skp1 dimerisation domain-like"/>
    <property type="match status" value="1"/>
</dbReference>
<dbReference type="Pfam" id="PF01466">
    <property type="entry name" value="Skp1"/>
    <property type="match status" value="1"/>
</dbReference>
<dbReference type="SUPFAM" id="SSF54695">
    <property type="entry name" value="POZ domain"/>
    <property type="match status" value="1"/>
</dbReference>
<evidence type="ECO:0000256" key="1">
    <source>
        <dbReference type="ARBA" id="ARBA00004906"/>
    </source>
</evidence>
<dbReference type="Gene3D" id="3.30.710.10">
    <property type="entry name" value="Potassium Channel Kv1.1, Chain A"/>
    <property type="match status" value="1"/>
</dbReference>
<protein>
    <recommendedName>
        <fullName evidence="4">SKP1-like protein</fullName>
    </recommendedName>
</protein>
<dbReference type="GO" id="GO:0009867">
    <property type="term" value="P:jasmonic acid mediated signaling pathway"/>
    <property type="evidence" value="ECO:0007669"/>
    <property type="project" value="UniProtKB-ARBA"/>
</dbReference>
<evidence type="ECO:0000259" key="6">
    <source>
        <dbReference type="Pfam" id="PF03931"/>
    </source>
</evidence>
<dbReference type="SMART" id="SM00512">
    <property type="entry name" value="Skp1"/>
    <property type="match status" value="1"/>
</dbReference>
<gene>
    <name evidence="7" type="ORF">TSUD_98490</name>
</gene>
<sequence>MAQEVSSSTSSKMISMKTADGEIFQIEASVANQMKTVRRLIDDLGDDITIPLPNVFSKELPKIIEYYKKDITGEITKDFEAEFVKDLNDEEVKVLFLAASYLDANKLFEFLSQNIANRLENKSVEYVRKYFGVENDFTPEEESKIREERAWSFRGIKEDEE</sequence>
<proteinExistence type="inferred from homology"/>
<dbReference type="InterPro" id="IPR036296">
    <property type="entry name" value="SKP1-like_dim_sf"/>
</dbReference>
<dbReference type="Proteomes" id="UP000242715">
    <property type="component" value="Unassembled WGS sequence"/>
</dbReference>
<dbReference type="GO" id="GO:0006511">
    <property type="term" value="P:ubiquitin-dependent protein catabolic process"/>
    <property type="evidence" value="ECO:0007669"/>
    <property type="project" value="InterPro"/>
</dbReference>
<accession>A0A2Z6PEV6</accession>
<dbReference type="InterPro" id="IPR011333">
    <property type="entry name" value="SKP1/BTB/POZ_sf"/>
</dbReference>
<evidence type="ECO:0000313" key="8">
    <source>
        <dbReference type="Proteomes" id="UP000242715"/>
    </source>
</evidence>
<evidence type="ECO:0000313" key="7">
    <source>
        <dbReference type="EMBL" id="GAU43529.1"/>
    </source>
</evidence>
<keyword evidence="8" id="KW-1185">Reference proteome</keyword>
<evidence type="ECO:0000259" key="5">
    <source>
        <dbReference type="Pfam" id="PF01466"/>
    </source>
</evidence>
<feature type="domain" description="SKP1 component dimerisation" evidence="5">
    <location>
        <begin position="106"/>
        <end position="151"/>
    </location>
</feature>
<dbReference type="PIRSF" id="PIRSF028729">
    <property type="entry name" value="E3_ubiquit_lig_SCF_Skp"/>
    <property type="match status" value="1"/>
</dbReference>
<reference evidence="8" key="1">
    <citation type="journal article" date="2017" name="Front. Plant Sci.">
        <title>Climate Clever Clovers: New Paradigm to Reduce the Environmental Footprint of Ruminants by Breeding Low Methanogenic Forages Utilizing Haplotype Variation.</title>
        <authorList>
            <person name="Kaur P."/>
            <person name="Appels R."/>
            <person name="Bayer P.E."/>
            <person name="Keeble-Gagnere G."/>
            <person name="Wang J."/>
            <person name="Hirakawa H."/>
            <person name="Shirasawa K."/>
            <person name="Vercoe P."/>
            <person name="Stefanova K."/>
            <person name="Durmic Z."/>
            <person name="Nichols P."/>
            <person name="Revell C."/>
            <person name="Isobe S.N."/>
            <person name="Edwards D."/>
            <person name="Erskine W."/>
        </authorList>
    </citation>
    <scope>NUCLEOTIDE SEQUENCE [LARGE SCALE GENOMIC DNA]</scope>
    <source>
        <strain evidence="8">cv. Daliak</strain>
    </source>
</reference>
<organism evidence="7 8">
    <name type="scientific">Trifolium subterraneum</name>
    <name type="common">Subterranean clover</name>
    <dbReference type="NCBI Taxonomy" id="3900"/>
    <lineage>
        <taxon>Eukaryota</taxon>
        <taxon>Viridiplantae</taxon>
        <taxon>Streptophyta</taxon>
        <taxon>Embryophyta</taxon>
        <taxon>Tracheophyta</taxon>
        <taxon>Spermatophyta</taxon>
        <taxon>Magnoliopsida</taxon>
        <taxon>eudicotyledons</taxon>
        <taxon>Gunneridae</taxon>
        <taxon>Pentapetalae</taxon>
        <taxon>rosids</taxon>
        <taxon>fabids</taxon>
        <taxon>Fabales</taxon>
        <taxon>Fabaceae</taxon>
        <taxon>Papilionoideae</taxon>
        <taxon>50 kb inversion clade</taxon>
        <taxon>NPAAA clade</taxon>
        <taxon>Hologalegina</taxon>
        <taxon>IRL clade</taxon>
        <taxon>Trifolieae</taxon>
        <taxon>Trifolium</taxon>
    </lineage>
</organism>
<comment type="pathway">
    <text evidence="1 4">Protein modification; protein ubiquitination.</text>
</comment>
<dbReference type="Pfam" id="PF03931">
    <property type="entry name" value="Skp1_POZ"/>
    <property type="match status" value="1"/>
</dbReference>
<comment type="subunit">
    <text evidence="4">Part of a SCF (SKP1-cullin-F-box) protein ligase complex.</text>
</comment>
<dbReference type="GO" id="GO:0016567">
    <property type="term" value="P:protein ubiquitination"/>
    <property type="evidence" value="ECO:0007669"/>
    <property type="project" value="UniProtKB-UniRule"/>
</dbReference>
<dbReference type="AlphaFoldDB" id="A0A2Z6PEV6"/>
<dbReference type="InterPro" id="IPR016897">
    <property type="entry name" value="SKP1"/>
</dbReference>
<evidence type="ECO:0000256" key="2">
    <source>
        <dbReference type="ARBA" id="ARBA00009993"/>
    </source>
</evidence>
<comment type="similarity">
    <text evidence="2 4">Belongs to the SKP1 family.</text>
</comment>
<dbReference type="OrthoDB" id="2342932at2759"/>
<dbReference type="UniPathway" id="UPA00143"/>
<keyword evidence="3 4" id="KW-0833">Ubl conjugation pathway</keyword>
<dbReference type="InterPro" id="IPR016072">
    <property type="entry name" value="Skp1_comp_dimer"/>
</dbReference>
<dbReference type="InterPro" id="IPR016073">
    <property type="entry name" value="Skp1_comp_POZ"/>
</dbReference>
<feature type="domain" description="SKP1 component POZ" evidence="6">
    <location>
        <begin position="12"/>
        <end position="69"/>
    </location>
</feature>